<reference evidence="3" key="1">
    <citation type="journal article" date="2016" name="Nature">
        <title>The genome of the seagrass Zostera marina reveals angiosperm adaptation to the sea.</title>
        <authorList>
            <person name="Olsen J.L."/>
            <person name="Rouze P."/>
            <person name="Verhelst B."/>
            <person name="Lin Y.-C."/>
            <person name="Bayer T."/>
            <person name="Collen J."/>
            <person name="Dattolo E."/>
            <person name="De Paoli E."/>
            <person name="Dittami S."/>
            <person name="Maumus F."/>
            <person name="Michel G."/>
            <person name="Kersting A."/>
            <person name="Lauritano C."/>
            <person name="Lohaus R."/>
            <person name="Toepel M."/>
            <person name="Tonon T."/>
            <person name="Vanneste K."/>
            <person name="Amirebrahimi M."/>
            <person name="Brakel J."/>
            <person name="Bostroem C."/>
            <person name="Chovatia M."/>
            <person name="Grimwood J."/>
            <person name="Jenkins J.W."/>
            <person name="Jueterbock A."/>
            <person name="Mraz A."/>
            <person name="Stam W.T."/>
            <person name="Tice H."/>
            <person name="Bornberg-Bauer E."/>
            <person name="Green P.J."/>
            <person name="Pearson G.A."/>
            <person name="Procaccini G."/>
            <person name="Duarte C.M."/>
            <person name="Schmutz J."/>
            <person name="Reusch T.B.H."/>
            <person name="Van de Peer Y."/>
        </authorList>
    </citation>
    <scope>NUCLEOTIDE SEQUENCE [LARGE SCALE GENOMIC DNA]</scope>
    <source>
        <strain evidence="3">cv. Finnish</strain>
    </source>
</reference>
<feature type="compositionally biased region" description="Basic residues" evidence="1">
    <location>
        <begin position="633"/>
        <end position="644"/>
    </location>
</feature>
<evidence type="ECO:0000313" key="3">
    <source>
        <dbReference type="Proteomes" id="UP000036987"/>
    </source>
</evidence>
<dbReference type="AlphaFoldDB" id="A0A0K9P8F0"/>
<comment type="caution">
    <text evidence="2">The sequence shown here is derived from an EMBL/GenBank/DDBJ whole genome shotgun (WGS) entry which is preliminary data.</text>
</comment>
<organism evidence="2 3">
    <name type="scientific">Zostera marina</name>
    <name type="common">Eelgrass</name>
    <dbReference type="NCBI Taxonomy" id="29655"/>
    <lineage>
        <taxon>Eukaryota</taxon>
        <taxon>Viridiplantae</taxon>
        <taxon>Streptophyta</taxon>
        <taxon>Embryophyta</taxon>
        <taxon>Tracheophyta</taxon>
        <taxon>Spermatophyta</taxon>
        <taxon>Magnoliopsida</taxon>
        <taxon>Liliopsida</taxon>
        <taxon>Zosteraceae</taxon>
        <taxon>Zostera</taxon>
    </lineage>
</organism>
<protein>
    <submittedName>
        <fullName evidence="2">Uncharacterized protein</fullName>
    </submittedName>
</protein>
<feature type="compositionally biased region" description="Basic residues" evidence="1">
    <location>
        <begin position="610"/>
        <end position="621"/>
    </location>
</feature>
<name>A0A0K9P8F0_ZOSMR</name>
<gene>
    <name evidence="2" type="ORF">ZOSMA_36G00570</name>
</gene>
<sequence length="665" mass="76544">MASADGPMSLLGRRFDFIESVSFESNNVALWEEDRNGLFTYLAVLNLEEADEETRFFDVQENKNGNLSNSMVSWPYNFSSDTDHSSPLLFSRTSISTLDFDGHDFGTFHRDFKLKNVKHSLLNLSDEKSGYASGDSRYDFDFPCPFYQNFERHNDESDLAPDGNRFYDLDSHFSSPYLDFELKNIKLSLLDLNCEDSYFASNENGFDSDFPSPSCRNFEIHKDEFNFAWGGDGFNDFLDSSGLDFELKNINLSLLDLNCEDSYFASDENGFDSDFPSPSYLNFDIRNDESDFAPDGDGFDDFQGPSYLYFELENNNLSLLNLNVSDSVFASDLNEFDDFDSDFPSPSYRLCEMKCIKVESDYASSENGFGDLDTDFPSSSYLDFELKNIKLSLLDLNGKDSDFTSGDNEFDDSDFPSPSYRKNTKMKNGKLLVVDRRNDESDFAPDGTGFNGLYFDFALDFELNNISLSLLDLNGDDSDFASGENRFDSDFPSPSYRDFELKNINFSLFGLSDEDVDFTTGYCLYDFDSDFPSPTYREAFLEKKSTNEEFIILDDSDNEVLFWPFDDDFYSIFELDTFCEDLCQQNLKRKPSPLKFKNLRAQKSHDQQKLKKRKEFKKGISRKNTTDREEKTVKKRSKGTKNRLSKKEHPTVKAMKEYMKGEEQV</sequence>
<feature type="compositionally biased region" description="Basic and acidic residues" evidence="1">
    <location>
        <begin position="645"/>
        <end position="665"/>
    </location>
</feature>
<evidence type="ECO:0000256" key="1">
    <source>
        <dbReference type="SAM" id="MobiDB-lite"/>
    </source>
</evidence>
<evidence type="ECO:0000313" key="2">
    <source>
        <dbReference type="EMBL" id="KMZ64450.1"/>
    </source>
</evidence>
<keyword evidence="3" id="KW-1185">Reference proteome</keyword>
<accession>A0A0K9P8F0</accession>
<proteinExistence type="predicted"/>
<dbReference type="EMBL" id="LFYR01001151">
    <property type="protein sequence ID" value="KMZ64450.1"/>
    <property type="molecule type" value="Genomic_DNA"/>
</dbReference>
<feature type="region of interest" description="Disordered" evidence="1">
    <location>
        <begin position="598"/>
        <end position="665"/>
    </location>
</feature>
<dbReference type="Proteomes" id="UP000036987">
    <property type="component" value="Unassembled WGS sequence"/>
</dbReference>